<feature type="signal peptide" evidence="10">
    <location>
        <begin position="1"/>
        <end position="18"/>
    </location>
</feature>
<dbReference type="WBParaSite" id="ACAC_0000372301-mRNA-1">
    <property type="protein sequence ID" value="ACAC_0000372301-mRNA-1"/>
    <property type="gene ID" value="ACAC_0000372301"/>
</dbReference>
<evidence type="ECO:0000256" key="1">
    <source>
        <dbReference type="ARBA" id="ARBA00008455"/>
    </source>
</evidence>
<dbReference type="SMART" id="SM00645">
    <property type="entry name" value="Pept_C1"/>
    <property type="match status" value="1"/>
</dbReference>
<dbReference type="PANTHER" id="PTHR12411">
    <property type="entry name" value="CYSTEINE PROTEASE FAMILY C1-RELATED"/>
    <property type="match status" value="1"/>
</dbReference>
<feature type="chain" id="PRO_5018644803" evidence="10">
    <location>
        <begin position="19"/>
        <end position="368"/>
    </location>
</feature>
<dbReference type="GO" id="GO:0008234">
    <property type="term" value="F:cysteine-type peptidase activity"/>
    <property type="evidence" value="ECO:0007669"/>
    <property type="project" value="UniProtKB-KW"/>
</dbReference>
<dbReference type="InterPro" id="IPR025660">
    <property type="entry name" value="Pept_his_AS"/>
</dbReference>
<name>A0A0K0D0X8_ANGCA</name>
<keyword evidence="5" id="KW-0788">Thiol protease</keyword>
<evidence type="ECO:0000256" key="4">
    <source>
        <dbReference type="ARBA" id="ARBA00022801"/>
    </source>
</evidence>
<dbReference type="AlphaFoldDB" id="A0A0K0D0X8"/>
<accession>A0A0K0D0X8</accession>
<dbReference type="PRINTS" id="PR00705">
    <property type="entry name" value="PAPAIN"/>
</dbReference>
<dbReference type="PROSITE" id="PS00639">
    <property type="entry name" value="THIOL_PROTEASE_HIS"/>
    <property type="match status" value="1"/>
</dbReference>
<keyword evidence="2" id="KW-0645">Protease</keyword>
<dbReference type="InterPro" id="IPR038765">
    <property type="entry name" value="Papain-like_cys_pep_sf"/>
</dbReference>
<dbReference type="FunFam" id="3.90.70.10:FF:000031">
    <property type="entry name" value="Cathepsin B"/>
    <property type="match status" value="1"/>
</dbReference>
<dbReference type="Proteomes" id="UP000035642">
    <property type="component" value="Unassembled WGS sequence"/>
</dbReference>
<dbReference type="SUPFAM" id="SSF54001">
    <property type="entry name" value="Cysteine proteinases"/>
    <property type="match status" value="1"/>
</dbReference>
<evidence type="ECO:0000256" key="2">
    <source>
        <dbReference type="ARBA" id="ARBA00022670"/>
    </source>
</evidence>
<dbReference type="GO" id="GO:0006508">
    <property type="term" value="P:proteolysis"/>
    <property type="evidence" value="ECO:0007669"/>
    <property type="project" value="UniProtKB-KW"/>
</dbReference>
<dbReference type="InterPro" id="IPR013128">
    <property type="entry name" value="Peptidase_C1A"/>
</dbReference>
<evidence type="ECO:0000256" key="6">
    <source>
        <dbReference type="ARBA" id="ARBA00023145"/>
    </source>
</evidence>
<keyword evidence="7" id="KW-1015">Disulfide bond</keyword>
<proteinExistence type="inferred from homology"/>
<evidence type="ECO:0000256" key="10">
    <source>
        <dbReference type="SAM" id="SignalP"/>
    </source>
</evidence>
<reference evidence="13" key="2">
    <citation type="submission" date="2017-02" db="UniProtKB">
        <authorList>
            <consortium name="WormBaseParasite"/>
        </authorList>
    </citation>
    <scope>IDENTIFICATION</scope>
</reference>
<evidence type="ECO:0000256" key="3">
    <source>
        <dbReference type="ARBA" id="ARBA00022729"/>
    </source>
</evidence>
<comment type="function">
    <text evidence="9">Expression of the protease correlates with blood-feeding and suggests a role for the protease in blood digestion.</text>
</comment>
<evidence type="ECO:0000256" key="5">
    <source>
        <dbReference type="ARBA" id="ARBA00022807"/>
    </source>
</evidence>
<dbReference type="InterPro" id="IPR000668">
    <property type="entry name" value="Peptidase_C1A_C"/>
</dbReference>
<dbReference type="InterPro" id="IPR000169">
    <property type="entry name" value="Pept_cys_AS"/>
</dbReference>
<keyword evidence="12" id="KW-1185">Reference proteome</keyword>
<evidence type="ECO:0000313" key="13">
    <source>
        <dbReference type="WBParaSite" id="ACAC_0000372301-mRNA-1"/>
    </source>
</evidence>
<evidence type="ECO:0000256" key="9">
    <source>
        <dbReference type="ARBA" id="ARBA00057399"/>
    </source>
</evidence>
<sequence>MTRFVVAALIVSLSWVSAVPDRNVLGKQEGDVITPETQVLTGAALVDYVNKHQQLFKAEERADIGALRRKVMKSKYVNRNEKPRLDKTEDDDSKIPDSFDARIKWSHCPSISYIRDQSQCGSCWAVSSAEAMSDRVCIASHGKKTVELSADDIMSCCSECGFGPTINHGLVWLNLRIHNCILKKFRCDGGWPVSAWQYFVETGVVTGGLYGTKDACRPYEIPPCGIHKNETFYSNCTQEIDTPDCKTTCQAGYPISYDDDKTYGKTAYSVSNSVHAIQKEIMTYGPVVAAFTVYDDFFHYKTGIYKHVSGAEAGGHAVRILGWGQQGGVPYWLVANSWNTDWGENGYFRILRGSDECGIEDGVVAGQV</sequence>
<dbReference type="InterPro" id="IPR025661">
    <property type="entry name" value="Pept_asp_AS"/>
</dbReference>
<keyword evidence="4" id="KW-0378">Hydrolase</keyword>
<evidence type="ECO:0000313" key="12">
    <source>
        <dbReference type="Proteomes" id="UP000035642"/>
    </source>
</evidence>
<evidence type="ECO:0000259" key="11">
    <source>
        <dbReference type="SMART" id="SM00645"/>
    </source>
</evidence>
<dbReference type="PROSITE" id="PS00640">
    <property type="entry name" value="THIOL_PROTEASE_ASN"/>
    <property type="match status" value="1"/>
</dbReference>
<keyword evidence="8" id="KW-0325">Glycoprotein</keyword>
<dbReference type="CDD" id="cd02620">
    <property type="entry name" value="Peptidase_C1A_CathepsinB"/>
    <property type="match status" value="1"/>
</dbReference>
<feature type="domain" description="Peptidase C1A papain C-terminal" evidence="11">
    <location>
        <begin position="95"/>
        <end position="367"/>
    </location>
</feature>
<evidence type="ECO:0000256" key="7">
    <source>
        <dbReference type="ARBA" id="ARBA00023157"/>
    </source>
</evidence>
<dbReference type="Gene3D" id="3.90.70.10">
    <property type="entry name" value="Cysteine proteinases"/>
    <property type="match status" value="1"/>
</dbReference>
<protein>
    <submittedName>
        <fullName evidence="13">Pept_C1 domain-containing protein</fullName>
    </submittedName>
</protein>
<dbReference type="Pfam" id="PF00112">
    <property type="entry name" value="Peptidase_C1"/>
    <property type="match status" value="1"/>
</dbReference>
<dbReference type="STRING" id="6313.A0A0K0D0X8"/>
<keyword evidence="6" id="KW-0865">Zymogen</keyword>
<keyword evidence="3 10" id="KW-0732">Signal</keyword>
<comment type="similarity">
    <text evidence="1">Belongs to the peptidase C1 family.</text>
</comment>
<evidence type="ECO:0000256" key="8">
    <source>
        <dbReference type="ARBA" id="ARBA00023180"/>
    </source>
</evidence>
<organism evidence="12 13">
    <name type="scientific">Angiostrongylus cantonensis</name>
    <name type="common">Rat lungworm</name>
    <dbReference type="NCBI Taxonomy" id="6313"/>
    <lineage>
        <taxon>Eukaryota</taxon>
        <taxon>Metazoa</taxon>
        <taxon>Ecdysozoa</taxon>
        <taxon>Nematoda</taxon>
        <taxon>Chromadorea</taxon>
        <taxon>Rhabditida</taxon>
        <taxon>Rhabditina</taxon>
        <taxon>Rhabditomorpha</taxon>
        <taxon>Strongyloidea</taxon>
        <taxon>Metastrongylidae</taxon>
        <taxon>Angiostrongylus</taxon>
    </lineage>
</organism>
<dbReference type="PROSITE" id="PS00139">
    <property type="entry name" value="THIOL_PROTEASE_CYS"/>
    <property type="match status" value="1"/>
</dbReference>
<reference evidence="12" key="1">
    <citation type="submission" date="2012-09" db="EMBL/GenBank/DDBJ databases">
        <authorList>
            <person name="Martin A.A."/>
        </authorList>
    </citation>
    <scope>NUCLEOTIDE SEQUENCE</scope>
</reference>